<keyword evidence="2" id="KW-1185">Reference proteome</keyword>
<protein>
    <submittedName>
        <fullName evidence="1">Protein containing bacterial Ig-like domain</fullName>
    </submittedName>
</protein>
<accession>A0A0S7BNB4</accession>
<dbReference type="OrthoDB" id="5381604at2"/>
<dbReference type="Gene3D" id="2.60.120.430">
    <property type="entry name" value="Galactose-binding lectin"/>
    <property type="match status" value="2"/>
</dbReference>
<dbReference type="SUPFAM" id="SSF49373">
    <property type="entry name" value="Invasin/intimin cell-adhesion fragments"/>
    <property type="match status" value="1"/>
</dbReference>
<dbReference type="SUPFAM" id="SSF49785">
    <property type="entry name" value="Galactose-binding domain-like"/>
    <property type="match status" value="2"/>
</dbReference>
<dbReference type="PROSITE" id="PS51257">
    <property type="entry name" value="PROKAR_LIPOPROTEIN"/>
    <property type="match status" value="1"/>
</dbReference>
<dbReference type="Gene3D" id="2.60.40.1080">
    <property type="match status" value="1"/>
</dbReference>
<organism evidence="1">
    <name type="scientific">Lentimicrobium saccharophilum</name>
    <dbReference type="NCBI Taxonomy" id="1678841"/>
    <lineage>
        <taxon>Bacteria</taxon>
        <taxon>Pseudomonadati</taxon>
        <taxon>Bacteroidota</taxon>
        <taxon>Bacteroidia</taxon>
        <taxon>Bacteroidales</taxon>
        <taxon>Lentimicrobiaceae</taxon>
        <taxon>Lentimicrobium</taxon>
    </lineage>
</organism>
<reference evidence="1" key="1">
    <citation type="journal article" date="2015" name="Genome Announc.">
        <title>Draft Genome Sequence of Bacteroidales Strain TBC1, a Novel Isolate from a Methanogenic Wastewater Treatment System.</title>
        <authorList>
            <person name="Tourlousse D.M."/>
            <person name="Matsuura N."/>
            <person name="Sun L."/>
            <person name="Toyonaga M."/>
            <person name="Kuroda K."/>
            <person name="Ohashi A."/>
            <person name="Cruz R."/>
            <person name="Yamaguchi T."/>
            <person name="Sekiguchi Y."/>
        </authorList>
    </citation>
    <scope>NUCLEOTIDE SEQUENCE [LARGE SCALE GENOMIC DNA]</scope>
    <source>
        <strain evidence="1">TBC1</strain>
    </source>
</reference>
<evidence type="ECO:0000313" key="1">
    <source>
        <dbReference type="EMBL" id="GAP42005.1"/>
    </source>
</evidence>
<dbReference type="Proteomes" id="UP000053091">
    <property type="component" value="Unassembled WGS sequence"/>
</dbReference>
<dbReference type="InterPro" id="IPR008979">
    <property type="entry name" value="Galactose-bd-like_sf"/>
</dbReference>
<evidence type="ECO:0000313" key="2">
    <source>
        <dbReference type="Proteomes" id="UP000053091"/>
    </source>
</evidence>
<name>A0A0S7BNB4_9BACT</name>
<dbReference type="RefSeq" id="WP_062037039.1">
    <property type="nucleotide sequence ID" value="NZ_DF968182.1"/>
</dbReference>
<dbReference type="InterPro" id="IPR008964">
    <property type="entry name" value="Invasin/intimin_cell_adhesion"/>
</dbReference>
<gene>
    <name evidence="1" type="ORF">TBC1_11133</name>
</gene>
<dbReference type="EMBL" id="DF968182">
    <property type="protein sequence ID" value="GAP42005.1"/>
    <property type="molecule type" value="Genomic_DNA"/>
</dbReference>
<proteinExistence type="predicted"/>
<sequence length="618" mass="66482">MKTNILISLKNYIPIIFLAALFMGCERDLPDLKPVTFPDNPEVFIDGFTAGLNYAAFGGSVPTAFDVDKKETYNNSAASMRFDVPNAGDPRGAYAGGVFFTGTGRNLTGYNALTFWAKASQSAVIDVVGFGNDLGASKYQVTIPGLQISTNWQKYIIPLPNASVLTAERGMFYYSTGPVDGKGYSFWVDELKFENLGTIAHPQFSILNGQNQDETSFVGVEKTITGLSAVFNLPTGINQAVNIAPAYFEFTSSNPSIATVDESGKVLVNGGPGVALITAKVGDAEVNGSLTIRSQGVFQLAPVPTRPAENVISVFSNAYPNVPVNYYNGYWEPYQTTLSADFEVDGDQVLNYTNFNFVGIEFSSPTINASAMTHLHADIFIPNALTGNAQMRFELVDLGTTVSGTFTTTITPGQSQQWISLDIPLSGFAGLSARNNLGQLIFVDGNENISSFYADNIYFYKDGSQPSSPATAAPVPTHPAANVTSVFSDSYTAIPGTDLNPFWGQATVVTTVQIQGNNTLKFAGLNYQGIQLGASQNVSSMGFLHLDFWTANSSVLSVFLISPGPVETPYTLTVPTSGWSSIDIPLSSFAPVDLNDVIQLKFEGNGDIYLDNIYFRKN</sequence>
<dbReference type="AlphaFoldDB" id="A0A0S7BNB4"/>
<dbReference type="STRING" id="1678841.TBC1_11133"/>